<evidence type="ECO:0000313" key="4">
    <source>
        <dbReference type="Proteomes" id="UP000622552"/>
    </source>
</evidence>
<dbReference type="SUPFAM" id="SSF52540">
    <property type="entry name" value="P-loop containing nucleoside triphosphate hydrolases"/>
    <property type="match status" value="1"/>
</dbReference>
<dbReference type="Pfam" id="PF13424">
    <property type="entry name" value="TPR_12"/>
    <property type="match status" value="2"/>
</dbReference>
<dbReference type="PROSITE" id="PS50005">
    <property type="entry name" value="TPR"/>
    <property type="match status" value="1"/>
</dbReference>
<dbReference type="PRINTS" id="PR00364">
    <property type="entry name" value="DISEASERSIST"/>
</dbReference>
<dbReference type="InterPro" id="IPR011990">
    <property type="entry name" value="TPR-like_helical_dom_sf"/>
</dbReference>
<dbReference type="SMART" id="SM00028">
    <property type="entry name" value="TPR"/>
    <property type="match status" value="5"/>
</dbReference>
<dbReference type="SUPFAM" id="SSF48452">
    <property type="entry name" value="TPR-like"/>
    <property type="match status" value="1"/>
</dbReference>
<sequence length="784" mass="84683">MGMTDHDDGMPDPSQATDVATFIGLLRQLRVWAGQPSYRTLAKQLSRQAPARVVAQSTVADVFNPRRQRLDLDLVTAIVRALGLQDESVARWRVAAVSVHGGVAATSEPVVRQADPTPAQLPPDLADFTGRTRPAARLGELLTAGDTVVLTAVGGPGGIGKTSLAVHVGHQLLARYPDGQLYVNLRAGSRSPLPADEVLARFLRGMGVEATAIPAESDERGALYRSLLAGRRMLIVLDDVLDAAQVRPLLPGTGSSAVVITSRNRLAGLDGVHRVDLDVFGEAEAADLLGRILGRGAVAEDPAATVEVLRCCAGLPLAIRLAAGRLIAEPGWTMRTLADRLATLDNRLDELTVEDRAVRASLAIGYRRLPAEAARAFRLLGLWLGPDLDVRAAAALIDRTVPQTTELLWELTRVYLLDEVEGRYSFHDLVRAYAAEQARAHDDDDRSAATARLTTWYLLCVADALARITPRPLHVDLPDSVPGHAPIPFTDRPLALAWLDDERPNLLAAIDQAHADGHFTNAWMLPVSLTPYFQLRSLLSDWSHTCLIGLDAAEQAGDLTGQGRTRNGLGMALLAQLRYQESVDHLRRAADISRTSGDRRCEAAALANLGGVQLTIGHHEDAVATLGAAATLASQIGDLVTEATTHNNIGLVYAMRGRIDEAADSFQTALNLYQQAGERRLYGSTLSNLGQCRFHQGDYPAARTIYLEAIAIHREVGARNLEANDHLNLGDTHCANGQTSEGRDHWHQALAILDDIADPRADELRQHLANLTPDIRSIPQLGTR</sequence>
<dbReference type="InterPro" id="IPR019734">
    <property type="entry name" value="TPR_rpt"/>
</dbReference>
<name>A0A8J7G6Y8_9ACTN</name>
<dbReference type="InterPro" id="IPR027417">
    <property type="entry name" value="P-loop_NTPase"/>
</dbReference>
<dbReference type="Gene3D" id="3.40.50.300">
    <property type="entry name" value="P-loop containing nucleotide triphosphate hydrolases"/>
    <property type="match status" value="1"/>
</dbReference>
<dbReference type="Gene3D" id="1.25.40.10">
    <property type="entry name" value="Tetratricopeptide repeat domain"/>
    <property type="match status" value="1"/>
</dbReference>
<proteinExistence type="predicted"/>
<evidence type="ECO:0000256" key="1">
    <source>
        <dbReference type="PROSITE-ProRule" id="PRU00339"/>
    </source>
</evidence>
<dbReference type="Pfam" id="PF00931">
    <property type="entry name" value="NB-ARC"/>
    <property type="match status" value="1"/>
</dbReference>
<keyword evidence="1" id="KW-0802">TPR repeat</keyword>
<feature type="repeat" description="TPR" evidence="1">
    <location>
        <begin position="643"/>
        <end position="676"/>
    </location>
</feature>
<dbReference type="GO" id="GO:0043531">
    <property type="term" value="F:ADP binding"/>
    <property type="evidence" value="ECO:0007669"/>
    <property type="project" value="InterPro"/>
</dbReference>
<evidence type="ECO:0000313" key="3">
    <source>
        <dbReference type="EMBL" id="MBG6134020.1"/>
    </source>
</evidence>
<protein>
    <submittedName>
        <fullName evidence="3">Tetratricopeptide (TPR) repeat protein</fullName>
    </submittedName>
</protein>
<organism evidence="3 4">
    <name type="scientific">Longispora fulva</name>
    <dbReference type="NCBI Taxonomy" id="619741"/>
    <lineage>
        <taxon>Bacteria</taxon>
        <taxon>Bacillati</taxon>
        <taxon>Actinomycetota</taxon>
        <taxon>Actinomycetes</taxon>
        <taxon>Micromonosporales</taxon>
        <taxon>Micromonosporaceae</taxon>
        <taxon>Longispora</taxon>
    </lineage>
</organism>
<dbReference type="EMBL" id="JADOUF010000001">
    <property type="protein sequence ID" value="MBG6134020.1"/>
    <property type="molecule type" value="Genomic_DNA"/>
</dbReference>
<accession>A0A8J7G6Y8</accession>
<dbReference type="RefSeq" id="WP_197001307.1">
    <property type="nucleotide sequence ID" value="NZ_BONS01000042.1"/>
</dbReference>
<dbReference type="PANTHER" id="PTHR47691:SF3">
    <property type="entry name" value="HTH-TYPE TRANSCRIPTIONAL REGULATOR RV0890C-RELATED"/>
    <property type="match status" value="1"/>
</dbReference>
<reference evidence="3" key="1">
    <citation type="submission" date="2020-11" db="EMBL/GenBank/DDBJ databases">
        <title>Sequencing the genomes of 1000 actinobacteria strains.</title>
        <authorList>
            <person name="Klenk H.-P."/>
        </authorList>
    </citation>
    <scope>NUCLEOTIDE SEQUENCE</scope>
    <source>
        <strain evidence="3">DSM 45356</strain>
    </source>
</reference>
<dbReference type="PANTHER" id="PTHR47691">
    <property type="entry name" value="REGULATOR-RELATED"/>
    <property type="match status" value="1"/>
</dbReference>
<evidence type="ECO:0000259" key="2">
    <source>
        <dbReference type="Pfam" id="PF00931"/>
    </source>
</evidence>
<dbReference type="AlphaFoldDB" id="A0A8J7G6Y8"/>
<dbReference type="Proteomes" id="UP000622552">
    <property type="component" value="Unassembled WGS sequence"/>
</dbReference>
<feature type="domain" description="NB-ARC" evidence="2">
    <location>
        <begin position="141"/>
        <end position="265"/>
    </location>
</feature>
<dbReference type="InterPro" id="IPR002182">
    <property type="entry name" value="NB-ARC"/>
</dbReference>
<comment type="caution">
    <text evidence="3">The sequence shown here is derived from an EMBL/GenBank/DDBJ whole genome shotgun (WGS) entry which is preliminary data.</text>
</comment>
<gene>
    <name evidence="3" type="ORF">IW245_000214</name>
</gene>
<keyword evidence="4" id="KW-1185">Reference proteome</keyword>